<feature type="disulfide bond" evidence="6">
    <location>
        <begin position="195"/>
        <end position="238"/>
    </location>
</feature>
<dbReference type="InterPro" id="IPR035976">
    <property type="entry name" value="Sushi/SCR/CCP_sf"/>
</dbReference>
<evidence type="ECO:0000313" key="9">
    <source>
        <dbReference type="Proteomes" id="UP000550707"/>
    </source>
</evidence>
<dbReference type="FunFam" id="2.10.70.10:FF:000055">
    <property type="entry name" value="Complement decay-accelerating factor, GPI-anchored"/>
    <property type="match status" value="1"/>
</dbReference>
<feature type="disulfide bond" evidence="6">
    <location>
        <begin position="288"/>
        <end position="315"/>
    </location>
</feature>
<feature type="domain" description="Sushi" evidence="7">
    <location>
        <begin position="68"/>
        <end position="130"/>
    </location>
</feature>
<organism evidence="8 9">
    <name type="scientific">Molossus molossus</name>
    <name type="common">Pallas' mastiff bat</name>
    <name type="synonym">Vespertilio molossus</name>
    <dbReference type="NCBI Taxonomy" id="27622"/>
    <lineage>
        <taxon>Eukaryota</taxon>
        <taxon>Metazoa</taxon>
        <taxon>Chordata</taxon>
        <taxon>Craniata</taxon>
        <taxon>Vertebrata</taxon>
        <taxon>Euteleostomi</taxon>
        <taxon>Mammalia</taxon>
        <taxon>Eutheria</taxon>
        <taxon>Laurasiatheria</taxon>
        <taxon>Chiroptera</taxon>
        <taxon>Yangochiroptera</taxon>
        <taxon>Molossidae</taxon>
        <taxon>Molossus</taxon>
    </lineage>
</organism>
<dbReference type="Gene3D" id="2.10.70.10">
    <property type="entry name" value="Complement Module, domain 1"/>
    <property type="match status" value="8"/>
</dbReference>
<dbReference type="SMART" id="SM00032">
    <property type="entry name" value="CCP"/>
    <property type="match status" value="8"/>
</dbReference>
<feature type="disulfide bond" evidence="6">
    <location>
        <begin position="532"/>
        <end position="559"/>
    </location>
</feature>
<comment type="caution">
    <text evidence="6">Lacks conserved residue(s) required for the propagation of feature annotation.</text>
</comment>
<feature type="domain" description="Sushi" evidence="7">
    <location>
        <begin position="503"/>
        <end position="561"/>
    </location>
</feature>
<dbReference type="InterPro" id="IPR050350">
    <property type="entry name" value="Compl-Cell_Adhes-Reg"/>
</dbReference>
<gene>
    <name evidence="8" type="ORF">HJG59_001879</name>
</gene>
<feature type="domain" description="Sushi" evidence="7">
    <location>
        <begin position="318"/>
        <end position="385"/>
    </location>
</feature>
<dbReference type="Pfam" id="PF18453">
    <property type="entry name" value="C4bp_oligo"/>
    <property type="match status" value="1"/>
</dbReference>
<dbReference type="InterPro" id="IPR040514">
    <property type="entry name" value="C4bp_oligo"/>
</dbReference>
<evidence type="ECO:0000256" key="3">
    <source>
        <dbReference type="ARBA" id="ARBA00022737"/>
    </source>
</evidence>
<reference evidence="8 9" key="1">
    <citation type="journal article" date="2020" name="Nature">
        <title>Six reference-quality genomes reveal evolution of bat adaptations.</title>
        <authorList>
            <person name="Jebb D."/>
            <person name="Huang Z."/>
            <person name="Pippel M."/>
            <person name="Hughes G.M."/>
            <person name="Lavrichenko K."/>
            <person name="Devanna P."/>
            <person name="Winkler S."/>
            <person name="Jermiin L.S."/>
            <person name="Skirmuntt E.C."/>
            <person name="Katzourakis A."/>
            <person name="Burkitt-Gray L."/>
            <person name="Ray D.A."/>
            <person name="Sullivan K.A.M."/>
            <person name="Roscito J.G."/>
            <person name="Kirilenko B.M."/>
            <person name="Davalos L.M."/>
            <person name="Corthals A.P."/>
            <person name="Power M.L."/>
            <person name="Jones G."/>
            <person name="Ransome R.D."/>
            <person name="Dechmann D.K.N."/>
            <person name="Locatelli A.G."/>
            <person name="Puechmaille S.J."/>
            <person name="Fedrigo O."/>
            <person name="Jarvis E.D."/>
            <person name="Hiller M."/>
            <person name="Vernes S.C."/>
            <person name="Myers E.W."/>
            <person name="Teeling E.C."/>
        </authorList>
    </citation>
    <scope>NUCLEOTIDE SEQUENCE [LARGE SCALE GENOMIC DNA]</scope>
    <source>
        <strain evidence="8">MMolMol1</strain>
        <tissue evidence="8">Muscle</tissue>
    </source>
</reference>
<dbReference type="InParanoid" id="A0A7J8CPR3"/>
<feature type="domain" description="Sushi" evidence="7">
    <location>
        <begin position="193"/>
        <end position="257"/>
    </location>
</feature>
<dbReference type="EMBL" id="JACASF010000020">
    <property type="protein sequence ID" value="KAF6412825.1"/>
    <property type="molecule type" value="Genomic_DNA"/>
</dbReference>
<keyword evidence="2" id="KW-0732">Signal</keyword>
<evidence type="ECO:0000256" key="1">
    <source>
        <dbReference type="ARBA" id="ARBA00022659"/>
    </source>
</evidence>
<evidence type="ECO:0000256" key="4">
    <source>
        <dbReference type="ARBA" id="ARBA00023157"/>
    </source>
</evidence>
<evidence type="ECO:0000256" key="6">
    <source>
        <dbReference type="PROSITE-ProRule" id="PRU00302"/>
    </source>
</evidence>
<dbReference type="FunFam" id="2.10.70.10:FF:000014">
    <property type="entry name" value="Membrane cofactor protein"/>
    <property type="match status" value="2"/>
</dbReference>
<keyword evidence="4 6" id="KW-1015">Disulfide bond</keyword>
<dbReference type="Gene3D" id="1.20.5.3730">
    <property type="match status" value="1"/>
</dbReference>
<keyword evidence="3" id="KW-0677">Repeat</keyword>
<comment type="caution">
    <text evidence="8">The sequence shown here is derived from an EMBL/GenBank/DDBJ whole genome shotgun (WGS) entry which is preliminary data.</text>
</comment>
<keyword evidence="9" id="KW-1185">Reference proteome</keyword>
<proteinExistence type="predicted"/>
<dbReference type="PROSITE" id="PS50923">
    <property type="entry name" value="SUSHI"/>
    <property type="match status" value="7"/>
</dbReference>
<dbReference type="InterPro" id="IPR000436">
    <property type="entry name" value="Sushi_SCR_CCP_dom"/>
</dbReference>
<name>A0A7J8CPR3_MOLMO</name>
<dbReference type="PANTHER" id="PTHR19325">
    <property type="entry name" value="COMPLEMENT COMPONENT-RELATED SUSHI DOMAIN-CONTAINING"/>
    <property type="match status" value="1"/>
</dbReference>
<dbReference type="Pfam" id="PF00084">
    <property type="entry name" value="Sushi"/>
    <property type="match status" value="8"/>
</dbReference>
<dbReference type="AlphaFoldDB" id="A0A7J8CPR3"/>
<keyword evidence="5" id="KW-0325">Glycoprotein</keyword>
<feature type="domain" description="Sushi" evidence="7">
    <location>
        <begin position="131"/>
        <end position="192"/>
    </location>
</feature>
<evidence type="ECO:0000256" key="2">
    <source>
        <dbReference type="ARBA" id="ARBA00022729"/>
    </source>
</evidence>
<evidence type="ECO:0000313" key="8">
    <source>
        <dbReference type="EMBL" id="KAF6412825.1"/>
    </source>
</evidence>
<evidence type="ECO:0000259" key="7">
    <source>
        <dbReference type="PROSITE" id="PS50923"/>
    </source>
</evidence>
<dbReference type="SUPFAM" id="SSF57535">
    <property type="entry name" value="Complement control module/SCR domain"/>
    <property type="match status" value="8"/>
</dbReference>
<protein>
    <submittedName>
        <fullName evidence="8">Complement component 4 binding protein alpha</fullName>
    </submittedName>
</protein>
<dbReference type="CDD" id="cd00033">
    <property type="entry name" value="CCP"/>
    <property type="match status" value="8"/>
</dbReference>
<sequence>MIESSTSSSATCSRKMKSQVTYSSGAPNGTLDRKRKMTTWLFSRLWRVSDPTLFQVTLVAALLATVLGDCGIPPNLPFASPTQELNKTSYEVGTILKYTCRPGYSKTGSRNQILMCQKGGTWYYSNFCVKKHCSNPGELHNGQVIIKTDYSFGSHIEFNCLEGYVLVGPTTSYCEIQDRTVGWSDSFPKCVIAHCETPPDISNGRHNAGNEDVYTYGFSVTYSCDPGFSLLGKPSISCTVENKTKGVWSPSPPTCKKVTCPQPNINYGRIATGFRPTYIYRDTVSFECNKGFTLKGSSVVHCDADDNWNPPLPICEINSCRGLPVIPHASWERYGYQIPTKDKLYEAGTSLKYRCHSGYKPAGDKPTTVSCQKNLQWSPYAECEELCCPIPELKNGKITENRTRGLPSNCVYFFGDVIKYSCYGRRHSEASCQGDGTWSPETPTCGESCSYPPYIAHGRHQQTSTFFVNEIKYECDEGYALVGKPTLSCSYSRWSGPAPQCKALCPKPEVEHGKLSGDQNQFVESENVTIQCDSGYSVVGPESIICLENGTWYPEVPKCEWELPEGCEQVLPGRKLMQCLPRVEDVKMALELHKLTLEIELLKLQLDKARKSSPESPLCFFPGEKGTLVPSIH</sequence>
<feature type="domain" description="Sushi" evidence="7">
    <location>
        <begin position="258"/>
        <end position="317"/>
    </location>
</feature>
<dbReference type="Proteomes" id="UP000550707">
    <property type="component" value="Unassembled WGS sequence"/>
</dbReference>
<feature type="domain" description="Sushi" evidence="7">
    <location>
        <begin position="386"/>
        <end position="447"/>
    </location>
</feature>
<evidence type="ECO:0000256" key="5">
    <source>
        <dbReference type="ARBA" id="ARBA00023180"/>
    </source>
</evidence>
<dbReference type="FunCoup" id="A0A7J8CPR3">
    <property type="interactions" value="119"/>
</dbReference>
<dbReference type="PANTHER" id="PTHR19325:SF551">
    <property type="entry name" value="ZONA PELLUCIDA SPERM-BINDING PROTEIN 3 RECEPTOR"/>
    <property type="match status" value="1"/>
</dbReference>
<keyword evidence="1 6" id="KW-0768">Sushi</keyword>
<accession>A0A7J8CPR3</accession>